<evidence type="ECO:0000256" key="10">
    <source>
        <dbReference type="ARBA" id="ARBA00031630"/>
    </source>
</evidence>
<evidence type="ECO:0000256" key="12">
    <source>
        <dbReference type="ARBA" id="ARBA00049020"/>
    </source>
</evidence>
<evidence type="ECO:0000256" key="11">
    <source>
        <dbReference type="ARBA" id="ARBA00047550"/>
    </source>
</evidence>
<name>A0AAN6P6C9_9PEZI</name>
<evidence type="ECO:0000256" key="13">
    <source>
        <dbReference type="SAM" id="MobiDB-lite"/>
    </source>
</evidence>
<comment type="pathway">
    <text evidence="2">Cofactor biosynthesis; riboflavin biosynthesis.</text>
</comment>
<evidence type="ECO:0000256" key="8">
    <source>
        <dbReference type="ARBA" id="ARBA00023002"/>
    </source>
</evidence>
<feature type="domain" description="Bacterial bifunctional deaminase-reductase C-terminal" evidence="14">
    <location>
        <begin position="62"/>
        <end position="292"/>
    </location>
</feature>
<dbReference type="InterPro" id="IPR024072">
    <property type="entry name" value="DHFR-like_dom_sf"/>
</dbReference>
<evidence type="ECO:0000256" key="2">
    <source>
        <dbReference type="ARBA" id="ARBA00005104"/>
    </source>
</evidence>
<comment type="catalytic activity">
    <reaction evidence="12">
        <text>2,5-diamino-6-(1-D-ribitylamino)pyrimidin-4(3H)-one 5'-phosphate + NADP(+) = 2,5-diamino-6-(1-D-ribosylamino)pyrimidin-4(3H)-one 5'-phosphate + NADPH + H(+)</text>
        <dbReference type="Rhea" id="RHEA:27278"/>
        <dbReference type="ChEBI" id="CHEBI:15378"/>
        <dbReference type="ChEBI" id="CHEBI:57783"/>
        <dbReference type="ChEBI" id="CHEBI:58349"/>
        <dbReference type="ChEBI" id="CHEBI:58890"/>
        <dbReference type="ChEBI" id="CHEBI:59545"/>
        <dbReference type="EC" id="1.1.1.302"/>
    </reaction>
</comment>
<accession>A0AAN6P6C9</accession>
<dbReference type="InterPro" id="IPR002734">
    <property type="entry name" value="RibDG_C"/>
</dbReference>
<evidence type="ECO:0000313" key="15">
    <source>
        <dbReference type="EMBL" id="KAK4032455.1"/>
    </source>
</evidence>
<feature type="compositionally biased region" description="Low complexity" evidence="13">
    <location>
        <begin position="1"/>
        <end position="16"/>
    </location>
</feature>
<gene>
    <name evidence="15" type="ORF">C8A01DRAFT_20477</name>
</gene>
<dbReference type="EC" id="1.1.1.302" evidence="4"/>
<feature type="region of interest" description="Disordered" evidence="13">
    <location>
        <begin position="1"/>
        <end position="59"/>
    </location>
</feature>
<dbReference type="PANTHER" id="PTHR38011">
    <property type="entry name" value="DIHYDROFOLATE REDUCTASE FAMILY PROTEIN (AFU_ORTHOLOGUE AFUA_8G06820)"/>
    <property type="match status" value="1"/>
</dbReference>
<protein>
    <recommendedName>
        <fullName evidence="5">2,5-diamino-6-ribosylamino-4(3H)-pyrimidinone 5'-phosphate reductase</fullName>
        <ecNumber evidence="4">1.1.1.302</ecNumber>
    </recommendedName>
    <alternativeName>
        <fullName evidence="10">2,5-diamino-6-(5-phospho-D-ribosylamino)pyrimidin-4(3H)-one reductase</fullName>
    </alternativeName>
    <alternativeName>
        <fullName evidence="9">2,5-diamino-6-ribitylamino-4(3H)-pyrimidinone 5'-phosphate synthase</fullName>
    </alternativeName>
</protein>
<evidence type="ECO:0000256" key="7">
    <source>
        <dbReference type="ARBA" id="ARBA00022857"/>
    </source>
</evidence>
<dbReference type="AlphaFoldDB" id="A0AAN6P6C9"/>
<dbReference type="EMBL" id="MU854609">
    <property type="protein sequence ID" value="KAK4032455.1"/>
    <property type="molecule type" value="Genomic_DNA"/>
</dbReference>
<keyword evidence="16" id="KW-1185">Reference proteome</keyword>
<evidence type="ECO:0000256" key="4">
    <source>
        <dbReference type="ARBA" id="ARBA00012851"/>
    </source>
</evidence>
<dbReference type="GO" id="GO:0009231">
    <property type="term" value="P:riboflavin biosynthetic process"/>
    <property type="evidence" value="ECO:0007669"/>
    <property type="project" value="UniProtKB-KW"/>
</dbReference>
<evidence type="ECO:0000256" key="3">
    <source>
        <dbReference type="ARBA" id="ARBA00009723"/>
    </source>
</evidence>
<evidence type="ECO:0000256" key="9">
    <source>
        <dbReference type="ARBA" id="ARBA00030073"/>
    </source>
</evidence>
<comment type="caution">
    <text evidence="15">The sequence shown here is derived from an EMBL/GenBank/DDBJ whole genome shotgun (WGS) entry which is preliminary data.</text>
</comment>
<dbReference type="PANTHER" id="PTHR38011:SF7">
    <property type="entry name" value="2,5-DIAMINO-6-RIBOSYLAMINO-4(3H)-PYRIMIDINONE 5'-PHOSPHATE REDUCTASE"/>
    <property type="match status" value="1"/>
</dbReference>
<keyword evidence="8" id="KW-0560">Oxidoreductase</keyword>
<evidence type="ECO:0000313" key="16">
    <source>
        <dbReference type="Proteomes" id="UP001303115"/>
    </source>
</evidence>
<dbReference type="GO" id="GO:0008703">
    <property type="term" value="F:5-amino-6-(5-phosphoribosylamino)uracil reductase activity"/>
    <property type="evidence" value="ECO:0007669"/>
    <property type="project" value="InterPro"/>
</dbReference>
<evidence type="ECO:0000259" key="14">
    <source>
        <dbReference type="Pfam" id="PF01872"/>
    </source>
</evidence>
<sequence length="298" mass="31354">MSTPTPQDQPPQETLTFPATHASLILPYLPPSPSPSSSPPTSSTTPSPQPKEPAPKEERPYPHLTLTYAHSLDASLALAPGVRTALSGPQSKAMTHFLRTRHDAILVGAGTAVADDPGLNSRLVTTQGEMTTKQPRPVVLDPRGRWDVREGSKVIGLAREGKGLGPWVVVAGGTVVDEGRKRVLEGVGGRYITLEARGEKGRFEWADVLGLLKQEGVGSVMVEGGGEVINSLLAPAGNGFVDAVVVTIAPTWLGPGGVMVSPPRAVGEDGRPAEQVRLTDVTWCPLGEDVVLCGRIAR</sequence>
<keyword evidence="7" id="KW-0521">NADP</keyword>
<evidence type="ECO:0000256" key="5">
    <source>
        <dbReference type="ARBA" id="ARBA00015035"/>
    </source>
</evidence>
<comment type="function">
    <text evidence="1">Catalyzes an early step in riboflavin biosynthesis, the NADPH-dependent reduction of the ribose side chain of 2,5-diamino-6-ribosylamino-4(3H)-pyrimidinone 5'-phosphate, yielding 2,5-diamino-6-ribitylamino-4(3H)-pyrimidinone 5'-phosphate.</text>
</comment>
<dbReference type="Proteomes" id="UP001303115">
    <property type="component" value="Unassembled WGS sequence"/>
</dbReference>
<proteinExistence type="inferred from homology"/>
<reference evidence="16" key="1">
    <citation type="journal article" date="2023" name="Mol. Phylogenet. Evol.">
        <title>Genome-scale phylogeny and comparative genomics of the fungal order Sordariales.</title>
        <authorList>
            <person name="Hensen N."/>
            <person name="Bonometti L."/>
            <person name="Westerberg I."/>
            <person name="Brannstrom I.O."/>
            <person name="Guillou S."/>
            <person name="Cros-Aarteil S."/>
            <person name="Calhoun S."/>
            <person name="Haridas S."/>
            <person name="Kuo A."/>
            <person name="Mondo S."/>
            <person name="Pangilinan J."/>
            <person name="Riley R."/>
            <person name="LaButti K."/>
            <person name="Andreopoulos B."/>
            <person name="Lipzen A."/>
            <person name="Chen C."/>
            <person name="Yan M."/>
            <person name="Daum C."/>
            <person name="Ng V."/>
            <person name="Clum A."/>
            <person name="Steindorff A."/>
            <person name="Ohm R.A."/>
            <person name="Martin F."/>
            <person name="Silar P."/>
            <person name="Natvig D.O."/>
            <person name="Lalanne C."/>
            <person name="Gautier V."/>
            <person name="Ament-Velasquez S.L."/>
            <person name="Kruys A."/>
            <person name="Hutchinson M.I."/>
            <person name="Powell A.J."/>
            <person name="Barry K."/>
            <person name="Miller A.N."/>
            <person name="Grigoriev I.V."/>
            <person name="Debuchy R."/>
            <person name="Gladieux P."/>
            <person name="Hiltunen Thoren M."/>
            <person name="Johannesson H."/>
        </authorList>
    </citation>
    <scope>NUCLEOTIDE SEQUENCE [LARGE SCALE GENOMIC DNA]</scope>
    <source>
        <strain evidence="16">CBS 284.82</strain>
    </source>
</reference>
<evidence type="ECO:0000256" key="1">
    <source>
        <dbReference type="ARBA" id="ARBA00003555"/>
    </source>
</evidence>
<feature type="compositionally biased region" description="Pro residues" evidence="13">
    <location>
        <begin position="28"/>
        <end position="38"/>
    </location>
</feature>
<organism evidence="15 16">
    <name type="scientific">Parachaetomium inaequale</name>
    <dbReference type="NCBI Taxonomy" id="2588326"/>
    <lineage>
        <taxon>Eukaryota</taxon>
        <taxon>Fungi</taxon>
        <taxon>Dikarya</taxon>
        <taxon>Ascomycota</taxon>
        <taxon>Pezizomycotina</taxon>
        <taxon>Sordariomycetes</taxon>
        <taxon>Sordariomycetidae</taxon>
        <taxon>Sordariales</taxon>
        <taxon>Chaetomiaceae</taxon>
        <taxon>Parachaetomium</taxon>
    </lineage>
</organism>
<dbReference type="Gene3D" id="3.40.430.10">
    <property type="entry name" value="Dihydrofolate Reductase, subunit A"/>
    <property type="match status" value="1"/>
</dbReference>
<comment type="catalytic activity">
    <reaction evidence="11">
        <text>2,5-diamino-6-(1-D-ribitylamino)pyrimidin-4(3H)-one 5'-phosphate + NAD(+) = 2,5-diamino-6-(1-D-ribosylamino)pyrimidin-4(3H)-one 5'-phosphate + NADH + H(+)</text>
        <dbReference type="Rhea" id="RHEA:27274"/>
        <dbReference type="ChEBI" id="CHEBI:15378"/>
        <dbReference type="ChEBI" id="CHEBI:57540"/>
        <dbReference type="ChEBI" id="CHEBI:57945"/>
        <dbReference type="ChEBI" id="CHEBI:58890"/>
        <dbReference type="ChEBI" id="CHEBI:59545"/>
        <dbReference type="EC" id="1.1.1.302"/>
    </reaction>
</comment>
<evidence type="ECO:0000256" key="6">
    <source>
        <dbReference type="ARBA" id="ARBA00022619"/>
    </source>
</evidence>
<dbReference type="Pfam" id="PF01872">
    <property type="entry name" value="RibD_C"/>
    <property type="match status" value="1"/>
</dbReference>
<comment type="similarity">
    <text evidence="3">Belongs to the HTP reductase family.</text>
</comment>
<dbReference type="SUPFAM" id="SSF53597">
    <property type="entry name" value="Dihydrofolate reductase-like"/>
    <property type="match status" value="1"/>
</dbReference>
<dbReference type="InterPro" id="IPR050765">
    <property type="entry name" value="Riboflavin_Biosynth_HTPR"/>
</dbReference>
<keyword evidence="6" id="KW-0686">Riboflavin biosynthesis</keyword>